<gene>
    <name evidence="2" type="ORF">F3Y22_tig00111693pilonHSYRG00088</name>
</gene>
<dbReference type="PANTHER" id="PTHR12126">
    <property type="entry name" value="NADH-UBIQUINONE OXIDOREDUCTASE 39 KDA SUBUNIT-RELATED"/>
    <property type="match status" value="1"/>
</dbReference>
<name>A0A6A2Y3B7_HIBSY</name>
<dbReference type="AlphaFoldDB" id="A0A6A2Y3B7"/>
<protein>
    <submittedName>
        <fullName evidence="2">NADH dehydrogenase 1 alpha subcomplex subunit 9</fullName>
    </submittedName>
</protein>
<feature type="domain" description="NAD-dependent epimerase/dehydratase" evidence="1">
    <location>
        <begin position="70"/>
        <end position="281"/>
    </location>
</feature>
<dbReference type="FunFam" id="3.40.50.720:FF:000326">
    <property type="entry name" value="NADH-ubiquinone oxidoreductase 39 kD subunit, putative"/>
    <property type="match status" value="1"/>
</dbReference>
<dbReference type="PANTHER" id="PTHR12126:SF11">
    <property type="entry name" value="NADH DEHYDROGENASE [UBIQUINONE] 1 ALPHA SUBCOMPLEX SUBUNIT 9, MITOCHONDRIAL"/>
    <property type="match status" value="1"/>
</dbReference>
<dbReference type="InterPro" id="IPR036291">
    <property type="entry name" value="NAD(P)-bd_dom_sf"/>
</dbReference>
<dbReference type="Proteomes" id="UP000436088">
    <property type="component" value="Unassembled WGS sequence"/>
</dbReference>
<dbReference type="Gene3D" id="3.40.50.720">
    <property type="entry name" value="NAD(P)-binding Rossmann-like Domain"/>
    <property type="match status" value="1"/>
</dbReference>
<evidence type="ECO:0000313" key="3">
    <source>
        <dbReference type="Proteomes" id="UP000436088"/>
    </source>
</evidence>
<accession>A0A6A2Y3B7</accession>
<dbReference type="InterPro" id="IPR051207">
    <property type="entry name" value="ComplexI_NDUFA9_subunit"/>
</dbReference>
<dbReference type="EMBL" id="VEPZ02001405">
    <property type="protein sequence ID" value="KAE8675135.1"/>
    <property type="molecule type" value="Genomic_DNA"/>
</dbReference>
<dbReference type="SUPFAM" id="SSF51735">
    <property type="entry name" value="NAD(P)-binding Rossmann-fold domains"/>
    <property type="match status" value="1"/>
</dbReference>
<comment type="caution">
    <text evidence="2">The sequence shown here is derived from an EMBL/GenBank/DDBJ whole genome shotgun (WGS) entry which is preliminary data.</text>
</comment>
<dbReference type="InterPro" id="IPR001509">
    <property type="entry name" value="Epimerase_deHydtase"/>
</dbReference>
<organism evidence="2 3">
    <name type="scientific">Hibiscus syriacus</name>
    <name type="common">Rose of Sharon</name>
    <dbReference type="NCBI Taxonomy" id="106335"/>
    <lineage>
        <taxon>Eukaryota</taxon>
        <taxon>Viridiplantae</taxon>
        <taxon>Streptophyta</taxon>
        <taxon>Embryophyta</taxon>
        <taxon>Tracheophyta</taxon>
        <taxon>Spermatophyta</taxon>
        <taxon>Magnoliopsida</taxon>
        <taxon>eudicotyledons</taxon>
        <taxon>Gunneridae</taxon>
        <taxon>Pentapetalae</taxon>
        <taxon>rosids</taxon>
        <taxon>malvids</taxon>
        <taxon>Malvales</taxon>
        <taxon>Malvaceae</taxon>
        <taxon>Malvoideae</taxon>
        <taxon>Hibiscus</taxon>
    </lineage>
</organism>
<dbReference type="OrthoDB" id="275457at2759"/>
<sequence length="400" mass="44043">MQAITRRLGQHSMRPTPSISSIKSIYPLSDLYYGGDRPRYGSTLASHNGVGHLVRKGTGGRSSVSGIVATVFGATGFLGRYLVQQLAKMGSQVLVPFRGSEDNPRHLKLMGDLGQIVPMKYDPRDENSIKAVMAKANVVINLIGREYETRNYSFEEVNHFMAEQLAVIAKEHGGIMRFIQVSCLGSSLSSPSRFLRAKAAGEEAILKELPEATVMKPAVMIGTEDRIMNQWARFAKKYSFLPLIGDGSSKIQPVYVNDVASAIVAALKDDGTSMGKVYELGGPDIYTMHELAELMYDMIREWPRYVNVPLPIAKALAMPREVLVKKVPFPLPTPEIFNLDQILAFANDTVVSENALAFTDLGVVPHKVKGYPVEFLIQYRKGGPQFGSTVSEKVNPDSYP</sequence>
<dbReference type="CDD" id="cd05271">
    <property type="entry name" value="NDUFA9_like_SDR_a"/>
    <property type="match status" value="1"/>
</dbReference>
<dbReference type="Pfam" id="PF01370">
    <property type="entry name" value="Epimerase"/>
    <property type="match status" value="1"/>
</dbReference>
<dbReference type="GO" id="GO:0005739">
    <property type="term" value="C:mitochondrion"/>
    <property type="evidence" value="ECO:0007669"/>
    <property type="project" value="TreeGrafter"/>
</dbReference>
<proteinExistence type="predicted"/>
<evidence type="ECO:0000259" key="1">
    <source>
        <dbReference type="Pfam" id="PF01370"/>
    </source>
</evidence>
<dbReference type="GO" id="GO:0044877">
    <property type="term" value="F:protein-containing complex binding"/>
    <property type="evidence" value="ECO:0007669"/>
    <property type="project" value="TreeGrafter"/>
</dbReference>
<reference evidence="2" key="1">
    <citation type="submission" date="2019-09" db="EMBL/GenBank/DDBJ databases">
        <title>Draft genome information of white flower Hibiscus syriacus.</title>
        <authorList>
            <person name="Kim Y.-M."/>
        </authorList>
    </citation>
    <scope>NUCLEOTIDE SEQUENCE [LARGE SCALE GENOMIC DNA]</scope>
    <source>
        <strain evidence="2">YM2019G1</strain>
    </source>
</reference>
<evidence type="ECO:0000313" key="2">
    <source>
        <dbReference type="EMBL" id="KAE8675135.1"/>
    </source>
</evidence>
<keyword evidence="3" id="KW-1185">Reference proteome</keyword>